<evidence type="ECO:0000313" key="3">
    <source>
        <dbReference type="Proteomes" id="UP000607653"/>
    </source>
</evidence>
<keyword evidence="1" id="KW-0812">Transmembrane</keyword>
<keyword evidence="1" id="KW-1133">Transmembrane helix</keyword>
<keyword evidence="1" id="KW-0472">Membrane</keyword>
<feature type="transmembrane region" description="Helical" evidence="1">
    <location>
        <begin position="66"/>
        <end position="88"/>
    </location>
</feature>
<accession>A0A822YEM3</accession>
<comment type="caution">
    <text evidence="2">The sequence shown here is derived from an EMBL/GenBank/DDBJ whole genome shotgun (WGS) entry which is preliminary data.</text>
</comment>
<evidence type="ECO:0000256" key="1">
    <source>
        <dbReference type="SAM" id="Phobius"/>
    </source>
</evidence>
<reference evidence="2 3" key="1">
    <citation type="journal article" date="2020" name="Mol. Biol. Evol.">
        <title>Distinct Expression and Methylation Patterns for Genes with Different Fates following a Single Whole-Genome Duplication in Flowering Plants.</title>
        <authorList>
            <person name="Shi T."/>
            <person name="Rahmani R.S."/>
            <person name="Gugger P.F."/>
            <person name="Wang M."/>
            <person name="Li H."/>
            <person name="Zhang Y."/>
            <person name="Li Z."/>
            <person name="Wang Q."/>
            <person name="Van de Peer Y."/>
            <person name="Marchal K."/>
            <person name="Chen J."/>
        </authorList>
    </citation>
    <scope>NUCLEOTIDE SEQUENCE [LARGE SCALE GENOMIC DNA]</scope>
    <source>
        <tissue evidence="2">Leaf</tissue>
    </source>
</reference>
<keyword evidence="3" id="KW-1185">Reference proteome</keyword>
<protein>
    <submittedName>
        <fullName evidence="2">Uncharacterized protein</fullName>
    </submittedName>
</protein>
<name>A0A822YEM3_NELNU</name>
<dbReference type="Proteomes" id="UP000607653">
    <property type="component" value="Unassembled WGS sequence"/>
</dbReference>
<gene>
    <name evidence="2" type="ORF">HUJ06_031167</name>
</gene>
<dbReference type="EMBL" id="DUZY01000002">
    <property type="protein sequence ID" value="DAD29699.1"/>
    <property type="molecule type" value="Genomic_DNA"/>
</dbReference>
<proteinExistence type="predicted"/>
<dbReference type="AlphaFoldDB" id="A0A822YEM3"/>
<evidence type="ECO:0000313" key="2">
    <source>
        <dbReference type="EMBL" id="DAD29699.1"/>
    </source>
</evidence>
<sequence length="91" mass="10347">MRGHVDQANVNVHLSVFNQTVLVWNTDKRASFLRFCFPWRAPSSNGGNKTPAVHQRQQGDLRWRRVLLLIFFSSPFLFFSSSSSSPVVGPI</sequence>
<organism evidence="2 3">
    <name type="scientific">Nelumbo nucifera</name>
    <name type="common">Sacred lotus</name>
    <dbReference type="NCBI Taxonomy" id="4432"/>
    <lineage>
        <taxon>Eukaryota</taxon>
        <taxon>Viridiplantae</taxon>
        <taxon>Streptophyta</taxon>
        <taxon>Embryophyta</taxon>
        <taxon>Tracheophyta</taxon>
        <taxon>Spermatophyta</taxon>
        <taxon>Magnoliopsida</taxon>
        <taxon>Proteales</taxon>
        <taxon>Nelumbonaceae</taxon>
        <taxon>Nelumbo</taxon>
    </lineage>
</organism>